<dbReference type="NCBIfam" id="NF004790">
    <property type="entry name" value="PRK06136.1"/>
    <property type="match status" value="1"/>
</dbReference>
<dbReference type="InterPro" id="IPR014776">
    <property type="entry name" value="4pyrrole_Mease_sub2"/>
</dbReference>
<dbReference type="FunFam" id="3.40.1010.10:FF:000001">
    <property type="entry name" value="Siroheme synthase"/>
    <property type="match status" value="1"/>
</dbReference>
<dbReference type="GO" id="GO:0032259">
    <property type="term" value="P:methylation"/>
    <property type="evidence" value="ECO:0007669"/>
    <property type="project" value="UniProtKB-KW"/>
</dbReference>
<evidence type="ECO:0000256" key="12">
    <source>
        <dbReference type="ARBA" id="ARBA00025705"/>
    </source>
</evidence>
<dbReference type="NCBIfam" id="TIGR01469">
    <property type="entry name" value="cobA_cysG_Cterm"/>
    <property type="match status" value="1"/>
</dbReference>
<evidence type="ECO:0000313" key="15">
    <source>
        <dbReference type="EMBL" id="BAO33915.1"/>
    </source>
</evidence>
<dbReference type="InterPro" id="IPR006366">
    <property type="entry name" value="CobA/CysG_C"/>
</dbReference>
<dbReference type="GO" id="GO:0004851">
    <property type="term" value="F:uroporphyrin-III C-methyltransferase activity"/>
    <property type="evidence" value="ECO:0007669"/>
    <property type="project" value="UniProtKB-EC"/>
</dbReference>
<dbReference type="GO" id="GO:0019354">
    <property type="term" value="P:siroheme biosynthetic process"/>
    <property type="evidence" value="ECO:0007669"/>
    <property type="project" value="InterPro"/>
</dbReference>
<evidence type="ECO:0000256" key="4">
    <source>
        <dbReference type="ARBA" id="ARBA00022573"/>
    </source>
</evidence>
<dbReference type="InterPro" id="IPR003043">
    <property type="entry name" value="Uropor_MeTrfase_CS"/>
</dbReference>
<keyword evidence="8" id="KW-0560">Oxidoreductase</keyword>
<dbReference type="CDD" id="cd11642">
    <property type="entry name" value="SUMT"/>
    <property type="match status" value="1"/>
</dbReference>
<evidence type="ECO:0000256" key="9">
    <source>
        <dbReference type="ARBA" id="ARBA00023239"/>
    </source>
</evidence>
<dbReference type="GO" id="GO:0016829">
    <property type="term" value="F:lyase activity"/>
    <property type="evidence" value="ECO:0007669"/>
    <property type="project" value="UniProtKB-KW"/>
</dbReference>
<dbReference type="GO" id="GO:0009236">
    <property type="term" value="P:cobalamin biosynthetic process"/>
    <property type="evidence" value="ECO:0007669"/>
    <property type="project" value="UniProtKB-KW"/>
</dbReference>
<comment type="pathway">
    <text evidence="13">Cofactor biosynthesis; adenosylcobalamin biosynthesis; precorrin-2 from uroporphyrinogen III: step 1/1.</text>
</comment>
<dbReference type="Gene3D" id="3.30.950.10">
    <property type="entry name" value="Methyltransferase, Cobalt-precorrin-4 Transmethylase, Domain 2"/>
    <property type="match status" value="1"/>
</dbReference>
<evidence type="ECO:0000256" key="3">
    <source>
        <dbReference type="ARBA" id="ARBA00022553"/>
    </source>
</evidence>
<dbReference type="InterPro" id="IPR035996">
    <property type="entry name" value="4pyrrol_Methylase_sf"/>
</dbReference>
<accession>A0AAT9DV94</accession>
<protein>
    <recommendedName>
        <fullName evidence="2">uroporphyrinogen-III C-methyltransferase</fullName>
        <ecNumber evidence="2">2.1.1.107</ecNumber>
    </recommendedName>
</protein>
<dbReference type="PANTHER" id="PTHR45790">
    <property type="entry name" value="SIROHEME SYNTHASE-RELATED"/>
    <property type="match status" value="1"/>
</dbReference>
<evidence type="ECO:0000256" key="6">
    <source>
        <dbReference type="ARBA" id="ARBA00022679"/>
    </source>
</evidence>
<feature type="domain" description="Tetrapyrrole methylase" evidence="14">
    <location>
        <begin position="27"/>
        <end position="236"/>
    </location>
</feature>
<evidence type="ECO:0000256" key="7">
    <source>
        <dbReference type="ARBA" id="ARBA00022691"/>
    </source>
</evidence>
<dbReference type="KEGG" id="smar:SM39_1886"/>
<dbReference type="Gene3D" id="3.40.1010.10">
    <property type="entry name" value="Cobalt-precorrin-4 Transmethylase, Domain 1"/>
    <property type="match status" value="1"/>
</dbReference>
<evidence type="ECO:0000256" key="1">
    <source>
        <dbReference type="ARBA" id="ARBA00005879"/>
    </source>
</evidence>
<dbReference type="InterPro" id="IPR014777">
    <property type="entry name" value="4pyrrole_Mease_sub1"/>
</dbReference>
<evidence type="ECO:0000256" key="5">
    <source>
        <dbReference type="ARBA" id="ARBA00022603"/>
    </source>
</evidence>
<keyword evidence="6" id="KW-0808">Transferase</keyword>
<name>A0AAT9DV94_SERMA</name>
<evidence type="ECO:0000256" key="8">
    <source>
        <dbReference type="ARBA" id="ARBA00023002"/>
    </source>
</evidence>
<keyword evidence="11" id="KW-0511">Multifunctional enzyme</keyword>
<evidence type="ECO:0000256" key="11">
    <source>
        <dbReference type="ARBA" id="ARBA00023268"/>
    </source>
</evidence>
<keyword evidence="10" id="KW-0627">Porphyrin biosynthesis</keyword>
<evidence type="ECO:0000259" key="14">
    <source>
        <dbReference type="Pfam" id="PF00590"/>
    </source>
</evidence>
<organism evidence="15">
    <name type="scientific">Serratia marcescens SM39</name>
    <dbReference type="NCBI Taxonomy" id="1334564"/>
    <lineage>
        <taxon>Bacteria</taxon>
        <taxon>Pseudomonadati</taxon>
        <taxon>Pseudomonadota</taxon>
        <taxon>Gammaproteobacteria</taxon>
        <taxon>Enterobacterales</taxon>
        <taxon>Yersiniaceae</taxon>
        <taxon>Serratia</taxon>
    </lineage>
</organism>
<dbReference type="PROSITE" id="PS00839">
    <property type="entry name" value="SUMT_1"/>
    <property type="match status" value="1"/>
</dbReference>
<keyword evidence="7" id="KW-0949">S-adenosyl-L-methionine</keyword>
<sequence length="314" mass="33746">MKTSNMLPIAQIMALADQRSPVRRGDVWLVGAGPGDTELLTLKALRVIRQADVVVFDRLVSDAVLALAPDTALRIDVGKSPRNHRLEQHEINMLLVDLALAGHRVVRLKGGDPFIFGRGGEEMACCQQKGIVCNVVPGITAAMGCAAASGIPLTHRNLAQSVRFVTGHGPEGEPDVDWSVLAAARQTLVFYMGIANSPVISQRLIAHGLPGSTPVAVIERGTQPQQRVLVGTLDALGKIVAEEQVESPALVIIGEVVGMYRPIAELPEKIFPQMGRSEPALPASLKWPAKMDSISVILESSYDHIWHARDGHNS</sequence>
<proteinExistence type="inferred from homology"/>
<gene>
    <name evidence="15" type="ORF">SM39_1886</name>
</gene>
<dbReference type="InterPro" id="IPR000878">
    <property type="entry name" value="4pyrrol_Mease"/>
</dbReference>
<keyword evidence="9" id="KW-0456">Lyase</keyword>
<dbReference type="EMBL" id="AP013063">
    <property type="protein sequence ID" value="BAO33915.1"/>
    <property type="molecule type" value="Genomic_DNA"/>
</dbReference>
<reference evidence="15" key="1">
    <citation type="journal article" date="2014" name="Genome Biol. Evol.">
        <title>Genome evolution and plasticity of Serratia marcescens, an important multidrug-resistant nosocomial pathogen.</title>
        <authorList>
            <person name="Iguchi A."/>
            <person name="Nagaya Y."/>
            <person name="Pradel E."/>
            <person name="Ooka T."/>
            <person name="Ogura Y."/>
            <person name="Katsura K."/>
            <person name="Kurokawa K."/>
            <person name="Oshima K."/>
            <person name="Hattori M."/>
            <person name="Parkhill J."/>
            <person name="Sebaihia M."/>
            <person name="Coulthurst S.J."/>
            <person name="Gotoh N."/>
            <person name="Thomson N.R."/>
            <person name="Ewbank J.J."/>
            <person name="Hayashi T."/>
        </authorList>
    </citation>
    <scope>NUCLEOTIDE SEQUENCE</scope>
    <source>
        <strain evidence="15">SM39</strain>
    </source>
</reference>
<dbReference type="FunFam" id="3.30.950.10:FF:000001">
    <property type="entry name" value="Siroheme synthase"/>
    <property type="match status" value="1"/>
</dbReference>
<keyword evidence="4" id="KW-0169">Cobalamin biosynthesis</keyword>
<dbReference type="SUPFAM" id="SSF53790">
    <property type="entry name" value="Tetrapyrrole methylase"/>
    <property type="match status" value="1"/>
</dbReference>
<dbReference type="AlphaFoldDB" id="A0AAT9DV94"/>
<evidence type="ECO:0000256" key="13">
    <source>
        <dbReference type="ARBA" id="ARBA00060548"/>
    </source>
</evidence>
<dbReference type="PANTHER" id="PTHR45790:SF3">
    <property type="entry name" value="S-ADENOSYL-L-METHIONINE-DEPENDENT UROPORPHYRINOGEN III METHYLTRANSFERASE, CHLOROPLASTIC"/>
    <property type="match status" value="1"/>
</dbReference>
<comment type="pathway">
    <text evidence="12">Porphyrin-containing compound metabolism; siroheme biosynthesis; precorrin-2 from uroporphyrinogen III: step 1/1.</text>
</comment>
<dbReference type="GO" id="GO:0016491">
    <property type="term" value="F:oxidoreductase activity"/>
    <property type="evidence" value="ECO:0007669"/>
    <property type="project" value="UniProtKB-KW"/>
</dbReference>
<dbReference type="EC" id="2.1.1.107" evidence="2"/>
<evidence type="ECO:0000256" key="10">
    <source>
        <dbReference type="ARBA" id="ARBA00023244"/>
    </source>
</evidence>
<keyword evidence="5 15" id="KW-0489">Methyltransferase</keyword>
<evidence type="ECO:0000256" key="2">
    <source>
        <dbReference type="ARBA" id="ARBA00012162"/>
    </source>
</evidence>
<dbReference type="InterPro" id="IPR050161">
    <property type="entry name" value="Siro_Cobalamin_biosynth"/>
</dbReference>
<keyword evidence="3" id="KW-0597">Phosphoprotein</keyword>
<comment type="similarity">
    <text evidence="1">Belongs to the precorrin methyltransferase family.</text>
</comment>
<dbReference type="Pfam" id="PF00590">
    <property type="entry name" value="TP_methylase"/>
    <property type="match status" value="1"/>
</dbReference>